<feature type="transmembrane region" description="Helical" evidence="7">
    <location>
        <begin position="246"/>
        <end position="270"/>
    </location>
</feature>
<dbReference type="Gene3D" id="1.20.1250.20">
    <property type="entry name" value="MFS general substrate transporter like domains"/>
    <property type="match status" value="2"/>
</dbReference>
<evidence type="ECO:0000313" key="8">
    <source>
        <dbReference type="EMBL" id="MFD1611896.1"/>
    </source>
</evidence>
<keyword evidence="9" id="KW-1185">Reference proteome</keyword>
<accession>A0ABW4I336</accession>
<dbReference type="RefSeq" id="WP_380888470.1">
    <property type="nucleotide sequence ID" value="NZ_JBHUDY010000001.1"/>
</dbReference>
<evidence type="ECO:0000256" key="3">
    <source>
        <dbReference type="ARBA" id="ARBA00022448"/>
    </source>
</evidence>
<keyword evidence="3" id="KW-0813">Transport</keyword>
<feature type="transmembrane region" description="Helical" evidence="7">
    <location>
        <begin position="176"/>
        <end position="194"/>
    </location>
</feature>
<feature type="transmembrane region" description="Helical" evidence="7">
    <location>
        <begin position="108"/>
        <end position="126"/>
    </location>
</feature>
<proteinExistence type="inferred from homology"/>
<evidence type="ECO:0000256" key="1">
    <source>
        <dbReference type="ARBA" id="ARBA00004141"/>
    </source>
</evidence>
<name>A0ABW4I336_9SPHN</name>
<keyword evidence="6 7" id="KW-0472">Membrane</keyword>
<feature type="transmembrane region" description="Helical" evidence="7">
    <location>
        <begin position="290"/>
        <end position="309"/>
    </location>
</feature>
<keyword evidence="5 7" id="KW-1133">Transmembrane helix</keyword>
<feature type="transmembrane region" description="Helical" evidence="7">
    <location>
        <begin position="200"/>
        <end position="219"/>
    </location>
</feature>
<evidence type="ECO:0000256" key="5">
    <source>
        <dbReference type="ARBA" id="ARBA00022989"/>
    </source>
</evidence>
<dbReference type="Pfam" id="PF07690">
    <property type="entry name" value="MFS_1"/>
    <property type="match status" value="1"/>
</dbReference>
<dbReference type="InterPro" id="IPR011701">
    <property type="entry name" value="MFS"/>
</dbReference>
<feature type="transmembrane region" description="Helical" evidence="7">
    <location>
        <begin position="423"/>
        <end position="439"/>
    </location>
</feature>
<dbReference type="Proteomes" id="UP001597115">
    <property type="component" value="Unassembled WGS sequence"/>
</dbReference>
<feature type="transmembrane region" description="Helical" evidence="7">
    <location>
        <begin position="473"/>
        <end position="496"/>
    </location>
</feature>
<reference evidence="9" key="1">
    <citation type="journal article" date="2019" name="Int. J. Syst. Evol. Microbiol.">
        <title>The Global Catalogue of Microorganisms (GCM) 10K type strain sequencing project: providing services to taxonomists for standard genome sequencing and annotation.</title>
        <authorList>
            <consortium name="The Broad Institute Genomics Platform"/>
            <consortium name="The Broad Institute Genome Sequencing Center for Infectious Disease"/>
            <person name="Wu L."/>
            <person name="Ma J."/>
        </authorList>
    </citation>
    <scope>NUCLEOTIDE SEQUENCE [LARGE SCALE GENOMIC DNA]</scope>
    <source>
        <strain evidence="9">CGMCC 1.16275</strain>
    </source>
</reference>
<gene>
    <name evidence="8" type="ORF">ACFSCW_08790</name>
</gene>
<feature type="transmembrane region" description="Helical" evidence="7">
    <location>
        <begin position="538"/>
        <end position="558"/>
    </location>
</feature>
<dbReference type="InterPro" id="IPR004752">
    <property type="entry name" value="AmpG_permease/AT-1"/>
</dbReference>
<comment type="subcellular location">
    <subcellularLocation>
        <location evidence="1">Membrane</location>
        <topology evidence="1">Multi-pass membrane protein</topology>
    </subcellularLocation>
</comment>
<evidence type="ECO:0000256" key="7">
    <source>
        <dbReference type="SAM" id="Phobius"/>
    </source>
</evidence>
<feature type="transmembrane region" description="Helical" evidence="7">
    <location>
        <begin position="39"/>
        <end position="62"/>
    </location>
</feature>
<evidence type="ECO:0000256" key="4">
    <source>
        <dbReference type="ARBA" id="ARBA00022692"/>
    </source>
</evidence>
<feature type="transmembrane region" description="Helical" evidence="7">
    <location>
        <begin position="354"/>
        <end position="373"/>
    </location>
</feature>
<dbReference type="EMBL" id="JBHUDY010000001">
    <property type="protein sequence ID" value="MFD1611896.1"/>
    <property type="molecule type" value="Genomic_DNA"/>
</dbReference>
<dbReference type="NCBIfam" id="TIGR00901">
    <property type="entry name" value="2A0125"/>
    <property type="match status" value="1"/>
</dbReference>
<evidence type="ECO:0000256" key="6">
    <source>
        <dbReference type="ARBA" id="ARBA00023136"/>
    </source>
</evidence>
<evidence type="ECO:0000256" key="2">
    <source>
        <dbReference type="ARBA" id="ARBA00008335"/>
    </source>
</evidence>
<feature type="transmembrane region" description="Helical" evidence="7">
    <location>
        <begin position="393"/>
        <end position="416"/>
    </location>
</feature>
<feature type="transmembrane region" description="Helical" evidence="7">
    <location>
        <begin position="508"/>
        <end position="526"/>
    </location>
</feature>
<comment type="caution">
    <text evidence="8">The sequence shown here is derived from an EMBL/GenBank/DDBJ whole genome shotgun (WGS) entry which is preliminary data.</text>
</comment>
<comment type="similarity">
    <text evidence="2">Belongs to the major facilitator superfamily.</text>
</comment>
<feature type="transmembrane region" description="Helical" evidence="7">
    <location>
        <begin position="132"/>
        <end position="156"/>
    </location>
</feature>
<dbReference type="InterPro" id="IPR036259">
    <property type="entry name" value="MFS_trans_sf"/>
</dbReference>
<dbReference type="SUPFAM" id="SSF103473">
    <property type="entry name" value="MFS general substrate transporter"/>
    <property type="match status" value="1"/>
</dbReference>
<keyword evidence="4 7" id="KW-0812">Transmembrane</keyword>
<protein>
    <submittedName>
        <fullName evidence="8">AmpG family muropeptide MFS transporter</fullName>
    </submittedName>
</protein>
<organism evidence="8 9">
    <name type="scientific">Sphingomonas tabacisoli</name>
    <dbReference type="NCBI Taxonomy" id="2249466"/>
    <lineage>
        <taxon>Bacteria</taxon>
        <taxon>Pseudomonadati</taxon>
        <taxon>Pseudomonadota</taxon>
        <taxon>Alphaproteobacteria</taxon>
        <taxon>Sphingomonadales</taxon>
        <taxon>Sphingomonadaceae</taxon>
        <taxon>Sphingomonas</taxon>
    </lineage>
</organism>
<sequence>MSGAAAVSDEAPEAAPVKPKPKGWRLLKIALRSRKSSTMLAFGFSSGLPFSLLVGTLTAWLGEVGVKLATIGVFSWIGLAYSFKFLWSPVVDRLPLPGLERLGRRKSWIVLCQAIIALSLALLALTDPATAIGNFVLVAFLAALASASHDIAIDAWRIDQADEESPVELLSAIYQFGYRTASIVGGAIALIMAARMSWPNVYLVMAGIFVGLLVITLTAPDSPRPERKSLYGALAEPGALKPGVRAALLAVVGASWLWAILRLLAFAVSMLAPAVPGAEPPSVAAFTKTWGVLIIVATVFVPLAVAALANRLAARPDKVLSANDPAQGAGRTVMNHLYSALVDPLAELSRRMGWGVLAAIGFILTYAICYNIWASFAYPFYLDFLKYTKDEVAFASKIFGIIMTMLGISLGGFLFAKIGRFPTILLGAVLPPLGNFLYADLAEGAPMIDAFAHALRLDALAQAFGSDERMMRLLLAICYENIATGLALTAFVAYVSSIVSKKYGAIQYALLSSLLSLVGTLGRGAVGEAFDVYGYAPVFRWTAATALIAVTFVIIEWLRVSAEARRTSAAEQEG</sequence>
<dbReference type="PANTHER" id="PTHR12778:SF10">
    <property type="entry name" value="MAJOR FACILITATOR SUPERFAMILY DOMAIN-CONTAINING PROTEIN 3"/>
    <property type="match status" value="1"/>
</dbReference>
<feature type="transmembrane region" description="Helical" evidence="7">
    <location>
        <begin position="68"/>
        <end position="87"/>
    </location>
</feature>
<dbReference type="PANTHER" id="PTHR12778">
    <property type="entry name" value="SOLUTE CARRIER FAMILY 33 ACETYL-COA TRANSPORTER -RELATED"/>
    <property type="match status" value="1"/>
</dbReference>
<evidence type="ECO:0000313" key="9">
    <source>
        <dbReference type="Proteomes" id="UP001597115"/>
    </source>
</evidence>